<evidence type="ECO:0000313" key="8">
    <source>
        <dbReference type="Proteomes" id="UP000030652"/>
    </source>
</evidence>
<comment type="subunit">
    <text evidence="2 6">Homotetramer.</text>
</comment>
<dbReference type="Pfam" id="PF04960">
    <property type="entry name" value="Glutaminase"/>
    <property type="match status" value="1"/>
</dbReference>
<feature type="binding site" evidence="6">
    <location>
        <position position="67"/>
    </location>
    <ligand>
        <name>substrate</name>
    </ligand>
</feature>
<dbReference type="GO" id="GO:0006537">
    <property type="term" value="P:glutamate biosynthetic process"/>
    <property type="evidence" value="ECO:0007669"/>
    <property type="project" value="TreeGrafter"/>
</dbReference>
<comment type="caution">
    <text evidence="7">The sequence shown here is derived from an EMBL/GenBank/DDBJ whole genome shotgun (WGS) entry which is preliminary data.</text>
</comment>
<dbReference type="GO" id="GO:0004359">
    <property type="term" value="F:glutaminase activity"/>
    <property type="evidence" value="ECO:0007669"/>
    <property type="project" value="UniProtKB-UniRule"/>
</dbReference>
<feature type="binding site" evidence="6">
    <location>
        <position position="262"/>
    </location>
    <ligand>
        <name>substrate</name>
    </ligand>
</feature>
<evidence type="ECO:0000313" key="7">
    <source>
        <dbReference type="EMBL" id="KHE93336.1"/>
    </source>
</evidence>
<dbReference type="NCBIfam" id="NF002133">
    <property type="entry name" value="PRK00971.1-2"/>
    <property type="match status" value="1"/>
</dbReference>
<dbReference type="EC" id="3.5.1.2" evidence="3 6"/>
<sequence length="308" mass="33958">MIKNIDYQKIFREIADELKNVEDSGEVATYIPELSNVDPGKLGIHLASVQGDHYFFGDSNEKFSIQSISKVLSLTLALKIAGESVWDRVGVEPSGTAFNSLVQLEYERGIPRNPLINAGAIVICDILVSLLDDPKFELLDFVRRSTGISGIGYSPKVAVSEMRTGYRNYSLANLMKDFGNIHNDIDPVLDLYFHLCSIEMSCEELAQSFLFLASDGVNPMTNEIVTMPRRTKRINSIMQMCGFYDEAGEFAFRTGLPGKSGVGGGIVAIHPGEYSVAVWSPKLNKNGNSYKGMKVLESLTTKTQSSIF</sequence>
<dbReference type="NCBIfam" id="TIGR03814">
    <property type="entry name" value="Gln_ase"/>
    <property type="match status" value="1"/>
</dbReference>
<dbReference type="FunFam" id="3.40.710.10:FF:000005">
    <property type="entry name" value="Glutaminase"/>
    <property type="match status" value="1"/>
</dbReference>
<feature type="binding site" evidence="6">
    <location>
        <position position="161"/>
    </location>
    <ligand>
        <name>substrate</name>
    </ligand>
</feature>
<dbReference type="Proteomes" id="UP000030652">
    <property type="component" value="Unassembled WGS sequence"/>
</dbReference>
<feature type="binding site" evidence="6">
    <location>
        <position position="192"/>
    </location>
    <ligand>
        <name>substrate</name>
    </ligand>
</feature>
<dbReference type="GO" id="GO:0006543">
    <property type="term" value="P:L-glutamine catabolic process"/>
    <property type="evidence" value="ECO:0007669"/>
    <property type="project" value="TreeGrafter"/>
</dbReference>
<proteinExistence type="inferred from homology"/>
<dbReference type="Gene3D" id="3.40.710.10">
    <property type="entry name" value="DD-peptidase/beta-lactamase superfamily"/>
    <property type="match status" value="1"/>
</dbReference>
<feature type="binding site" evidence="6">
    <location>
        <position position="244"/>
    </location>
    <ligand>
        <name>substrate</name>
    </ligand>
</feature>
<dbReference type="NCBIfam" id="NF002132">
    <property type="entry name" value="PRK00971.1-1"/>
    <property type="match status" value="1"/>
</dbReference>
<feature type="binding site" evidence="6">
    <location>
        <position position="168"/>
    </location>
    <ligand>
        <name>substrate</name>
    </ligand>
</feature>
<dbReference type="PATRIC" id="fig|237368.3.peg.957"/>
<keyword evidence="6" id="KW-0007">Acetylation</keyword>
<protein>
    <recommendedName>
        <fullName evidence="3 6">Glutaminase</fullName>
        <ecNumber evidence="3 6">3.5.1.2</ecNumber>
    </recommendedName>
</protein>
<feature type="binding site" evidence="6">
    <location>
        <position position="117"/>
    </location>
    <ligand>
        <name>substrate</name>
    </ligand>
</feature>
<keyword evidence="4 6" id="KW-0378">Hydrolase</keyword>
<comment type="similarity">
    <text evidence="1 6">Belongs to the glutaminase family.</text>
</comment>
<dbReference type="InterPro" id="IPR012338">
    <property type="entry name" value="Beta-lactam/transpept-like"/>
</dbReference>
<dbReference type="HAMAP" id="MF_00313">
    <property type="entry name" value="Glutaminase"/>
    <property type="match status" value="1"/>
</dbReference>
<evidence type="ECO:0000256" key="4">
    <source>
        <dbReference type="ARBA" id="ARBA00022801"/>
    </source>
</evidence>
<comment type="catalytic activity">
    <reaction evidence="5 6">
        <text>L-glutamine + H2O = L-glutamate + NH4(+)</text>
        <dbReference type="Rhea" id="RHEA:15889"/>
        <dbReference type="ChEBI" id="CHEBI:15377"/>
        <dbReference type="ChEBI" id="CHEBI:28938"/>
        <dbReference type="ChEBI" id="CHEBI:29985"/>
        <dbReference type="ChEBI" id="CHEBI:58359"/>
        <dbReference type="EC" id="3.5.1.2"/>
    </reaction>
</comment>
<evidence type="ECO:0000256" key="6">
    <source>
        <dbReference type="HAMAP-Rule" id="MF_00313"/>
    </source>
</evidence>
<dbReference type="InterPro" id="IPR015868">
    <property type="entry name" value="Glutaminase"/>
</dbReference>
<dbReference type="SUPFAM" id="SSF56601">
    <property type="entry name" value="beta-lactamase/transpeptidase-like"/>
    <property type="match status" value="1"/>
</dbReference>
<name>A0A0B0EMV1_9BACT</name>
<evidence type="ECO:0000256" key="1">
    <source>
        <dbReference type="ARBA" id="ARBA00011076"/>
    </source>
</evidence>
<dbReference type="AlphaFoldDB" id="A0A0B0EMV1"/>
<dbReference type="PANTHER" id="PTHR12544:SF29">
    <property type="entry name" value="GLUTAMINASE"/>
    <property type="match status" value="1"/>
</dbReference>
<accession>A0A0B0EMV1</accession>
<gene>
    <name evidence="6 7" type="primary">glsA</name>
    <name evidence="7" type="ORF">SCABRO_00874</name>
</gene>
<evidence type="ECO:0000256" key="5">
    <source>
        <dbReference type="ARBA" id="ARBA00049534"/>
    </source>
</evidence>
<dbReference type="EMBL" id="JRYO01000059">
    <property type="protein sequence ID" value="KHE93336.1"/>
    <property type="molecule type" value="Genomic_DNA"/>
</dbReference>
<dbReference type="PANTHER" id="PTHR12544">
    <property type="entry name" value="GLUTAMINASE"/>
    <property type="match status" value="1"/>
</dbReference>
<dbReference type="eggNOG" id="COG2066">
    <property type="taxonomic scope" value="Bacteria"/>
</dbReference>
<evidence type="ECO:0000256" key="2">
    <source>
        <dbReference type="ARBA" id="ARBA00011881"/>
    </source>
</evidence>
<organism evidence="7 8">
    <name type="scientific">Candidatus Scalindua brodae</name>
    <dbReference type="NCBI Taxonomy" id="237368"/>
    <lineage>
        <taxon>Bacteria</taxon>
        <taxon>Pseudomonadati</taxon>
        <taxon>Planctomycetota</taxon>
        <taxon>Candidatus Brocadiia</taxon>
        <taxon>Candidatus Brocadiales</taxon>
        <taxon>Candidatus Scalinduaceae</taxon>
        <taxon>Candidatus Scalindua</taxon>
    </lineage>
</organism>
<evidence type="ECO:0000256" key="3">
    <source>
        <dbReference type="ARBA" id="ARBA00012918"/>
    </source>
</evidence>
<reference evidence="7 8" key="1">
    <citation type="submission" date="2014-10" db="EMBL/GenBank/DDBJ databases">
        <title>Draft genome of anammox bacterium scalindua brodae, obtained using differential coverage binning of sequence data from two enrichment reactors.</title>
        <authorList>
            <person name="Speth D.R."/>
            <person name="Russ L."/>
            <person name="Kartal B."/>
            <person name="Op den Camp H.J."/>
            <person name="Dutilh B.E."/>
            <person name="Jetten M.S."/>
        </authorList>
    </citation>
    <scope>NUCLEOTIDE SEQUENCE [LARGE SCALE GENOMIC DNA]</scope>
    <source>
        <strain evidence="7">RU1</strain>
    </source>
</reference>